<feature type="compositionally biased region" description="Acidic residues" evidence="3">
    <location>
        <begin position="966"/>
        <end position="975"/>
    </location>
</feature>
<sequence length="1019" mass="114552">MAKTLFTAKVFLEDAVHLKDDPQRLGLVVKTWHDFDSGEDEEDEDSTGPLGLQQVSVHWADGSAPQVVQEDDLVVVDRSFSHGDVVKRSPNDVMSGSVIDVKVVLDLQKICPPMTRYSGIDAKHVDFVQQFVVNNHIIYDGWLGVIQEVKDEVTLLMSDGSICTVKDSDDLDLGDQFHDQSCFFPDSLAPGHAVHGPSRVFKNAQYQSKSYPSSKQGHVMRTEVTSITVNWLSFNPLALDQTPGVAPPPRELDDFENIIVYKSVEQHCTYELLDRIKIVHPATLKALGLKAYCPFMKSKPTRLQCPHYHRHDTEFATEEMQVVGTKTAVTVLWQDLTVSTDLASTAIVPYLNMDDQDVWPTDYVLLKPGEVLMDEPGGLNFDRKKSDMLGIVQSANAKERTALVKWFSEERDEGLEQEAEECSLYEIMSHPDLKFRMGDTVVVSREREQNPSSDIAPRAPSVAEILSLVVRGKEIYNELFKQVPKVYADKPWKIERRGKTLLKRYGVEGVEALDRYLSETNKMASKTIHRLVDRGDPLKPAIPDDVLANLPQDEKDAETIRTRLNWVGQIWKVYPDQPTARIRFMDGSEEDIPVGRIMVIEDEDDDDEEGDSQDEGEFEEYDFDQANGTESGEASSDDSWETDSEADADDGSTSDVDEDEDKATESKTKTNGSAPEANSASKNGVQEETNGQGKKVPEPESVIADPLPEPEEIISNQHDASKTQAATVAEHKDWRSFAVLEETPADHHFLQNTHDVQHTDRAWFKRIAKEHAILSSSLPDGIRVRAFEDRMDLLRVLIQGPDHTPYRNALFLFDFKLPSQFPSQPPIAFFHSWTGGIGRINPNLYEDGNVCLSLLNTWHGKDQTETWTPSSSILQLLISLQGLVLVPEPYYNEAGFEKFVGTEEAARNSELYNEKVYLLSLKTIQTILNHPPTPLSKEVRYFYFERLKLEQVVIEGLELVAHSEAEADAEAESADGTERRDESNGTEEEEAGPVIKRISKGALKMLKKHIDALSHFLEE</sequence>
<dbReference type="SMART" id="SM00212">
    <property type="entry name" value="UBCc"/>
    <property type="match status" value="1"/>
</dbReference>
<evidence type="ECO:0000256" key="1">
    <source>
        <dbReference type="ARBA" id="ARBA00022679"/>
    </source>
</evidence>
<keyword evidence="6" id="KW-1185">Reference proteome</keyword>
<feature type="domain" description="UBC core" evidence="4">
    <location>
        <begin position="762"/>
        <end position="925"/>
    </location>
</feature>
<dbReference type="InterPro" id="IPR057733">
    <property type="entry name" value="UBE2O-like_SH3-B"/>
</dbReference>
<gene>
    <name evidence="5" type="ORF">EC957_011674</name>
</gene>
<dbReference type="PANTHER" id="PTHR46116">
    <property type="entry name" value="(E3-INDEPENDENT) E2 UBIQUITIN-CONJUGATING ENZYME"/>
    <property type="match status" value="1"/>
</dbReference>
<feature type="compositionally biased region" description="Acidic residues" evidence="3">
    <location>
        <begin position="635"/>
        <end position="662"/>
    </location>
</feature>
<dbReference type="CDD" id="cd23837">
    <property type="entry name" value="UBCc_UBE2O"/>
    <property type="match status" value="1"/>
</dbReference>
<dbReference type="GO" id="GO:0061631">
    <property type="term" value="F:ubiquitin conjugating enzyme activity"/>
    <property type="evidence" value="ECO:0007669"/>
    <property type="project" value="TreeGrafter"/>
</dbReference>
<dbReference type="Gene3D" id="3.10.110.10">
    <property type="entry name" value="Ubiquitin Conjugating Enzyme"/>
    <property type="match status" value="1"/>
</dbReference>
<evidence type="ECO:0000259" key="4">
    <source>
        <dbReference type="PROSITE" id="PS50127"/>
    </source>
</evidence>
<dbReference type="InterPro" id="IPR057735">
    <property type="entry name" value="UBE2O-like_tSH3-B"/>
</dbReference>
<feature type="region of interest" description="Disordered" evidence="3">
    <location>
        <begin position="965"/>
        <end position="996"/>
    </location>
</feature>
<evidence type="ECO:0000313" key="5">
    <source>
        <dbReference type="EMBL" id="KAF9544770.1"/>
    </source>
</evidence>
<protein>
    <recommendedName>
        <fullName evidence="4">UBC core domain-containing protein</fullName>
    </recommendedName>
</protein>
<dbReference type="SUPFAM" id="SSF54495">
    <property type="entry name" value="UBC-like"/>
    <property type="match status" value="1"/>
</dbReference>
<organism evidence="5 6">
    <name type="scientific">Mortierella hygrophila</name>
    <dbReference type="NCBI Taxonomy" id="979708"/>
    <lineage>
        <taxon>Eukaryota</taxon>
        <taxon>Fungi</taxon>
        <taxon>Fungi incertae sedis</taxon>
        <taxon>Mucoromycota</taxon>
        <taxon>Mortierellomycotina</taxon>
        <taxon>Mortierellomycetes</taxon>
        <taxon>Mortierellales</taxon>
        <taxon>Mortierellaceae</taxon>
        <taxon>Mortierella</taxon>
    </lineage>
</organism>
<dbReference type="EMBL" id="JAAAXW010000084">
    <property type="protein sequence ID" value="KAF9544770.1"/>
    <property type="molecule type" value="Genomic_DNA"/>
</dbReference>
<dbReference type="PANTHER" id="PTHR46116:SF15">
    <property type="entry name" value="(E3-INDEPENDENT) E2 UBIQUITIN-CONJUGATING ENZYME"/>
    <property type="match status" value="1"/>
</dbReference>
<evidence type="ECO:0000256" key="3">
    <source>
        <dbReference type="SAM" id="MobiDB-lite"/>
    </source>
</evidence>
<keyword evidence="2" id="KW-0833">Ubl conjugation pathway</keyword>
<dbReference type="Pfam" id="PF23046">
    <property type="entry name" value="tSH3-B_UBE2O"/>
    <property type="match status" value="1"/>
</dbReference>
<dbReference type="InterPro" id="IPR016135">
    <property type="entry name" value="UBQ-conjugating_enzyme/RWD"/>
</dbReference>
<feature type="region of interest" description="Disordered" evidence="3">
    <location>
        <begin position="593"/>
        <end position="704"/>
    </location>
</feature>
<name>A0A9P6F8J4_9FUNG</name>
<accession>A0A9P6F8J4</accession>
<feature type="compositionally biased region" description="Acidic residues" evidence="3">
    <location>
        <begin position="600"/>
        <end position="623"/>
    </location>
</feature>
<dbReference type="PROSITE" id="PS50127">
    <property type="entry name" value="UBC_2"/>
    <property type="match status" value="1"/>
</dbReference>
<evidence type="ECO:0000313" key="6">
    <source>
        <dbReference type="Proteomes" id="UP000723463"/>
    </source>
</evidence>
<dbReference type="Pfam" id="PF00179">
    <property type="entry name" value="UQ_con"/>
    <property type="match status" value="1"/>
</dbReference>
<keyword evidence="1" id="KW-0808">Transferase</keyword>
<dbReference type="InterPro" id="IPR000608">
    <property type="entry name" value="UBC"/>
</dbReference>
<reference evidence="5" key="1">
    <citation type="journal article" date="2020" name="Fungal Divers.">
        <title>Resolving the Mortierellaceae phylogeny through synthesis of multi-gene phylogenetics and phylogenomics.</title>
        <authorList>
            <person name="Vandepol N."/>
            <person name="Liber J."/>
            <person name="Desiro A."/>
            <person name="Na H."/>
            <person name="Kennedy M."/>
            <person name="Barry K."/>
            <person name="Grigoriev I.V."/>
            <person name="Miller A.N."/>
            <person name="O'Donnell K."/>
            <person name="Stajich J.E."/>
            <person name="Bonito G."/>
        </authorList>
    </citation>
    <scope>NUCLEOTIDE SEQUENCE</scope>
    <source>
        <strain evidence="5">NRRL 2591</strain>
    </source>
</reference>
<comment type="caution">
    <text evidence="5">The sequence shown here is derived from an EMBL/GenBank/DDBJ whole genome shotgun (WGS) entry which is preliminary data.</text>
</comment>
<evidence type="ECO:0000256" key="2">
    <source>
        <dbReference type="ARBA" id="ARBA00022786"/>
    </source>
</evidence>
<dbReference type="AlphaFoldDB" id="A0A9P6F8J4"/>
<dbReference type="Pfam" id="PF23043">
    <property type="entry name" value="SH3-B_UBE2O"/>
    <property type="match status" value="1"/>
</dbReference>
<dbReference type="Proteomes" id="UP000723463">
    <property type="component" value="Unassembled WGS sequence"/>
</dbReference>
<feature type="compositionally biased region" description="Polar residues" evidence="3">
    <location>
        <begin position="669"/>
        <end position="692"/>
    </location>
</feature>
<proteinExistence type="predicted"/>